<evidence type="ECO:0000256" key="12">
    <source>
        <dbReference type="RuleBase" id="RU003684"/>
    </source>
</evidence>
<comment type="cofactor">
    <cofactor evidence="10 13">
        <name>Mn(2+)</name>
        <dbReference type="ChEBI" id="CHEBI:29035"/>
    </cofactor>
    <text evidence="10 13">Binds 2 manganese ions per subunit.</text>
</comment>
<feature type="binding site" evidence="10">
    <location>
        <position position="229"/>
    </location>
    <ligand>
        <name>Mn(2+)</name>
        <dbReference type="ChEBI" id="CHEBI:29035"/>
        <label>1</label>
    </ligand>
</feature>
<feature type="binding site" evidence="10">
    <location>
        <position position="130"/>
    </location>
    <ligand>
        <name>Mn(2+)</name>
        <dbReference type="ChEBI" id="CHEBI:29035"/>
        <label>1</label>
    </ligand>
</feature>
<dbReference type="PIRSF" id="PIRSF036979">
    <property type="entry name" value="Arginase"/>
    <property type="match status" value="1"/>
</dbReference>
<evidence type="ECO:0000256" key="11">
    <source>
        <dbReference type="PROSITE-ProRule" id="PRU00742"/>
    </source>
</evidence>
<comment type="catalytic activity">
    <reaction evidence="8 13">
        <text>L-arginine + H2O = urea + L-ornithine</text>
        <dbReference type="Rhea" id="RHEA:20569"/>
        <dbReference type="ChEBI" id="CHEBI:15377"/>
        <dbReference type="ChEBI" id="CHEBI:16199"/>
        <dbReference type="ChEBI" id="CHEBI:32682"/>
        <dbReference type="ChEBI" id="CHEBI:46911"/>
        <dbReference type="EC" id="3.5.3.1"/>
    </reaction>
</comment>
<dbReference type="InterPro" id="IPR023696">
    <property type="entry name" value="Ureohydrolase_dom_sf"/>
</dbReference>
<sequence length="302" mass="33427">MSNKKLIDIIGVPSTFGQRNLGVDLGPTAIRYAGLIPRLKQLDLEIYDQGDIEVPPVDIERFQSEQNGLRNYAEILEVTKKLNKQVSKSINNNRFPLVLGGDHSIAVGSVSAISKHYNNLGVIWYDAHGDLNVPEESPSGNIHGMPLRILTGEGPKELLEFNENVVKPENIVLIGMRDLDKGERQFIKDNDIKTFTMADIDKLGIEEVIENTLSYLKSRNVDGLHLSLDVDALDPLETPGTGTRVLGGLSYRESHFALELLHQSQLVTSMDLVEVNPLIDHNNHTAEQAVSLIGTFFGETLL</sequence>
<feature type="binding site" evidence="10">
    <location>
        <position position="128"/>
    </location>
    <ligand>
        <name>Mn(2+)</name>
        <dbReference type="ChEBI" id="CHEBI:29035"/>
        <label>1</label>
    </ligand>
</feature>
<dbReference type="PANTHER" id="PTHR43782:SF3">
    <property type="entry name" value="ARGINASE"/>
    <property type="match status" value="1"/>
</dbReference>
<evidence type="ECO:0000256" key="10">
    <source>
        <dbReference type="PIRSR" id="PIRSR036979-1"/>
    </source>
</evidence>
<comment type="pathway">
    <text evidence="1">Nitrogen metabolism; urea cycle; L-ornithine and urea from L-arginine: step 1/1.</text>
</comment>
<evidence type="ECO:0000256" key="7">
    <source>
        <dbReference type="ARBA" id="ARBA00023211"/>
    </source>
</evidence>
<proteinExistence type="inferred from homology"/>
<dbReference type="PRINTS" id="PR00116">
    <property type="entry name" value="ARGINASE"/>
</dbReference>
<dbReference type="PROSITE" id="PS51409">
    <property type="entry name" value="ARGINASE_2"/>
    <property type="match status" value="1"/>
</dbReference>
<dbReference type="NCBIfam" id="TIGR01229">
    <property type="entry name" value="rocF_arginase"/>
    <property type="match status" value="1"/>
</dbReference>
<keyword evidence="4 13" id="KW-0056">Arginine metabolism</keyword>
<dbReference type="SUPFAM" id="SSF52768">
    <property type="entry name" value="Arginase/deacetylase"/>
    <property type="match status" value="1"/>
</dbReference>
<feature type="binding site" evidence="10">
    <location>
        <position position="126"/>
    </location>
    <ligand>
        <name>Mn(2+)</name>
        <dbReference type="ChEBI" id="CHEBI:29035"/>
        <label>2</label>
    </ligand>
</feature>
<protein>
    <recommendedName>
        <fullName evidence="3 9">Arginase</fullName>
        <ecNumber evidence="2 9">3.5.3.1</ecNumber>
    </recommendedName>
</protein>
<evidence type="ECO:0000313" key="14">
    <source>
        <dbReference type="EMBL" id="CDR29129.1"/>
    </source>
</evidence>
<keyword evidence="5 10" id="KW-0479">Metal-binding</keyword>
<organism evidence="14 15">
    <name type="scientific">Staphylococcus schweitzeri</name>
    <dbReference type="NCBI Taxonomy" id="1654388"/>
    <lineage>
        <taxon>Bacteria</taxon>
        <taxon>Bacillati</taxon>
        <taxon>Bacillota</taxon>
        <taxon>Bacilli</taxon>
        <taxon>Bacillales</taxon>
        <taxon>Staphylococcaceae</taxon>
        <taxon>Staphylococcus</taxon>
    </lineage>
</organism>
<dbReference type="PANTHER" id="PTHR43782">
    <property type="entry name" value="ARGINASE"/>
    <property type="match status" value="1"/>
</dbReference>
<dbReference type="Proteomes" id="UP000044616">
    <property type="component" value="Unassembled WGS sequence"/>
</dbReference>
<accession>A0A077W302</accession>
<reference evidence="14 15" key="1">
    <citation type="submission" date="2014-05" db="EMBL/GenBank/DDBJ databases">
        <authorList>
            <person name="Aslett A.Martin."/>
            <person name="De Silva Nishadi"/>
        </authorList>
    </citation>
    <scope>NUCLEOTIDE SEQUENCE [LARGE SCALE GENOMIC DNA]</scope>
</reference>
<dbReference type="InterPro" id="IPR020855">
    <property type="entry name" value="Ureohydrolase_Mn_BS"/>
</dbReference>
<dbReference type="GO" id="GO:0004053">
    <property type="term" value="F:arginase activity"/>
    <property type="evidence" value="ECO:0007669"/>
    <property type="project" value="UniProtKB-UniRule"/>
</dbReference>
<dbReference type="EMBL" id="CCEH01000026">
    <property type="protein sequence ID" value="CDR29129.1"/>
    <property type="molecule type" value="Genomic_DNA"/>
</dbReference>
<feature type="binding site" evidence="10">
    <location>
        <position position="103"/>
    </location>
    <ligand>
        <name>Mn(2+)</name>
        <dbReference type="ChEBI" id="CHEBI:29035"/>
        <label>1</label>
    </ligand>
</feature>
<evidence type="ECO:0000256" key="2">
    <source>
        <dbReference type="ARBA" id="ARBA00012168"/>
    </source>
</evidence>
<feature type="binding site" evidence="10">
    <location>
        <position position="231"/>
    </location>
    <ligand>
        <name>Mn(2+)</name>
        <dbReference type="ChEBI" id="CHEBI:29035"/>
        <label>1</label>
    </ligand>
</feature>
<dbReference type="InterPro" id="IPR006035">
    <property type="entry name" value="Ureohydrolase"/>
</dbReference>
<evidence type="ECO:0000256" key="8">
    <source>
        <dbReference type="ARBA" id="ARBA00047391"/>
    </source>
</evidence>
<evidence type="ECO:0000256" key="5">
    <source>
        <dbReference type="ARBA" id="ARBA00022723"/>
    </source>
</evidence>
<dbReference type="PROSITE" id="PS01053">
    <property type="entry name" value="ARGINASE_1"/>
    <property type="match status" value="1"/>
</dbReference>
<evidence type="ECO:0000256" key="1">
    <source>
        <dbReference type="ARBA" id="ARBA00005098"/>
    </source>
</evidence>
<dbReference type="Gene3D" id="3.40.800.10">
    <property type="entry name" value="Ureohydrolase domain"/>
    <property type="match status" value="1"/>
</dbReference>
<dbReference type="GO" id="GO:0000050">
    <property type="term" value="P:urea cycle"/>
    <property type="evidence" value="ECO:0007669"/>
    <property type="project" value="UniProtKB-UniPathway"/>
</dbReference>
<evidence type="ECO:0000256" key="4">
    <source>
        <dbReference type="ARBA" id="ARBA00022503"/>
    </source>
</evidence>
<gene>
    <name evidence="14" type="primary">arg</name>
    <name evidence="14" type="ORF">ERS140147_02330</name>
</gene>
<evidence type="ECO:0000256" key="9">
    <source>
        <dbReference type="NCBIfam" id="TIGR01229"/>
    </source>
</evidence>
<evidence type="ECO:0000313" key="15">
    <source>
        <dbReference type="Proteomes" id="UP000044616"/>
    </source>
</evidence>
<dbReference type="CDD" id="cd09989">
    <property type="entry name" value="Arginase"/>
    <property type="match status" value="1"/>
</dbReference>
<dbReference type="RefSeq" id="WP_047428052.1">
    <property type="nucleotide sequence ID" value="NZ_CCEG01000010.1"/>
</dbReference>
<evidence type="ECO:0000256" key="13">
    <source>
        <dbReference type="RuleBase" id="RU361159"/>
    </source>
</evidence>
<dbReference type="Pfam" id="PF00491">
    <property type="entry name" value="Arginase"/>
    <property type="match status" value="1"/>
</dbReference>
<dbReference type="GO" id="GO:0006525">
    <property type="term" value="P:arginine metabolic process"/>
    <property type="evidence" value="ECO:0007669"/>
    <property type="project" value="UniProtKB-KW"/>
</dbReference>
<dbReference type="GO" id="GO:0005737">
    <property type="term" value="C:cytoplasm"/>
    <property type="evidence" value="ECO:0007669"/>
    <property type="project" value="TreeGrafter"/>
</dbReference>
<comment type="similarity">
    <text evidence="11 12">Belongs to the arginase family.</text>
</comment>
<dbReference type="EC" id="3.5.3.1" evidence="2 9"/>
<evidence type="ECO:0000256" key="6">
    <source>
        <dbReference type="ARBA" id="ARBA00022801"/>
    </source>
</evidence>
<dbReference type="InterPro" id="IPR014033">
    <property type="entry name" value="Arginase"/>
</dbReference>
<dbReference type="GO" id="GO:0030145">
    <property type="term" value="F:manganese ion binding"/>
    <property type="evidence" value="ECO:0007669"/>
    <property type="project" value="TreeGrafter"/>
</dbReference>
<dbReference type="FunFam" id="3.40.800.10:FF:000005">
    <property type="entry name" value="Arginase"/>
    <property type="match status" value="1"/>
</dbReference>
<dbReference type="UniPathway" id="UPA00158">
    <property type="reaction ID" value="UER00270"/>
</dbReference>
<keyword evidence="6 12" id="KW-0378">Hydrolase</keyword>
<name>A0A077W302_9STAP</name>
<keyword evidence="7 10" id="KW-0464">Manganese</keyword>
<dbReference type="AlphaFoldDB" id="A0A077W302"/>
<evidence type="ECO:0000256" key="3">
    <source>
        <dbReference type="ARBA" id="ARBA00018123"/>
    </source>
</evidence>